<dbReference type="GO" id="GO:0000214">
    <property type="term" value="C:tRNA-intron endonuclease complex"/>
    <property type="evidence" value="ECO:0007669"/>
    <property type="project" value="InterPro"/>
</dbReference>
<evidence type="ECO:0000256" key="1">
    <source>
        <dbReference type="ARBA" id="ARBA00006091"/>
    </source>
</evidence>
<dbReference type="InterPro" id="IPR036167">
    <property type="entry name" value="tRNA_intron_Endo_cat-like_sf"/>
</dbReference>
<dbReference type="SUPFAM" id="SSF53032">
    <property type="entry name" value="tRNA-intron endonuclease catalytic domain-like"/>
    <property type="match status" value="1"/>
</dbReference>
<dbReference type="PANTHER" id="PTHR28518">
    <property type="entry name" value="TRNA-SPLICING ENDONUCLEASE SUBUNIT SEN15"/>
    <property type="match status" value="1"/>
</dbReference>
<dbReference type="InterPro" id="IPR042777">
    <property type="entry name" value="Sen15_fungi"/>
</dbReference>
<dbReference type="InterPro" id="IPR018593">
    <property type="entry name" value="tRNA-endonuc_su_Sen15"/>
</dbReference>
<dbReference type="InterPro" id="IPR011856">
    <property type="entry name" value="tRNA_endonuc-like_dom_sf"/>
</dbReference>
<evidence type="ECO:0000256" key="2">
    <source>
        <dbReference type="ARBA" id="ARBA00022694"/>
    </source>
</evidence>
<evidence type="ECO:0000313" key="5">
    <source>
        <dbReference type="Proteomes" id="UP000242877"/>
    </source>
</evidence>
<gene>
    <name evidence="4" type="ORF">AAP_00195</name>
</gene>
<dbReference type="Gene3D" id="3.40.1350.10">
    <property type="match status" value="1"/>
</dbReference>
<evidence type="ECO:0000313" key="4">
    <source>
        <dbReference type="EMBL" id="KZZ97934.1"/>
    </source>
</evidence>
<dbReference type="VEuPathDB" id="FungiDB:AAP_00195"/>
<comment type="caution">
    <text evidence="4">The sequence shown here is derived from an EMBL/GenBank/DDBJ whole genome shotgun (WGS) entry which is preliminary data.</text>
</comment>
<dbReference type="OrthoDB" id="10002170at2759"/>
<evidence type="ECO:0000259" key="3">
    <source>
        <dbReference type="Pfam" id="PF09631"/>
    </source>
</evidence>
<protein>
    <submittedName>
        <fullName evidence="4">tRNA-splicing endonuclease subunit Sen15</fullName>
    </submittedName>
</protein>
<dbReference type="GO" id="GO:0000213">
    <property type="term" value="F:tRNA-intron lyase activity"/>
    <property type="evidence" value="ECO:0007669"/>
    <property type="project" value="TreeGrafter"/>
</dbReference>
<keyword evidence="2" id="KW-0819">tRNA processing</keyword>
<keyword evidence="4" id="KW-0540">Nuclease</keyword>
<dbReference type="Proteomes" id="UP000242877">
    <property type="component" value="Unassembled WGS sequence"/>
</dbReference>
<keyword evidence="5" id="KW-1185">Reference proteome</keyword>
<feature type="domain" description="tRNA-splicing endonuclease subunit Sen15" evidence="3">
    <location>
        <begin position="29"/>
        <end position="184"/>
    </location>
</feature>
<dbReference type="EMBL" id="AZGZ01000001">
    <property type="protein sequence ID" value="KZZ97934.1"/>
    <property type="molecule type" value="Genomic_DNA"/>
</dbReference>
<keyword evidence="4" id="KW-0255">Endonuclease</keyword>
<dbReference type="Pfam" id="PF09631">
    <property type="entry name" value="Sen15"/>
    <property type="match status" value="1"/>
</dbReference>
<dbReference type="GO" id="GO:0000379">
    <property type="term" value="P:tRNA-type intron splice site recognition and cleavage"/>
    <property type="evidence" value="ECO:0007669"/>
    <property type="project" value="InterPro"/>
</dbReference>
<accession>A0A168DNA2</accession>
<reference evidence="4 5" key="1">
    <citation type="journal article" date="2016" name="Genome Biol. Evol.">
        <title>Divergent and convergent evolution of fungal pathogenicity.</title>
        <authorList>
            <person name="Shang Y."/>
            <person name="Xiao G."/>
            <person name="Zheng P."/>
            <person name="Cen K."/>
            <person name="Zhan S."/>
            <person name="Wang C."/>
        </authorList>
    </citation>
    <scope>NUCLEOTIDE SEQUENCE [LARGE SCALE GENOMIC DNA]</scope>
    <source>
        <strain evidence="4 5">ARSEF 7405</strain>
    </source>
</reference>
<keyword evidence="4" id="KW-0378">Hydrolase</keyword>
<dbReference type="GO" id="GO:0003676">
    <property type="term" value="F:nucleic acid binding"/>
    <property type="evidence" value="ECO:0007669"/>
    <property type="project" value="InterPro"/>
</dbReference>
<proteinExistence type="inferred from homology"/>
<organism evidence="4 5">
    <name type="scientific">Ascosphaera apis ARSEF 7405</name>
    <dbReference type="NCBI Taxonomy" id="392613"/>
    <lineage>
        <taxon>Eukaryota</taxon>
        <taxon>Fungi</taxon>
        <taxon>Dikarya</taxon>
        <taxon>Ascomycota</taxon>
        <taxon>Pezizomycotina</taxon>
        <taxon>Eurotiomycetes</taxon>
        <taxon>Eurotiomycetidae</taxon>
        <taxon>Onygenales</taxon>
        <taxon>Ascosphaeraceae</taxon>
        <taxon>Ascosphaera</taxon>
    </lineage>
</organism>
<name>A0A168DNA2_9EURO</name>
<dbReference type="PANTHER" id="PTHR28518:SF1">
    <property type="entry name" value="TRNA-SPLICING ENDONUCLEASE SUBUNIT SEN15"/>
    <property type="match status" value="1"/>
</dbReference>
<sequence length="184" mass="20226">MAAPTASAVTSFIASSAASNDPASTVAAQVLHNLQHQHLWTDLKSHDAFTLSSTQHAPLILGRPPQTVYTHPDEQAYMVQYGIKVEDVPVENEWVLPTAQGQTWSLRRLAGIFDALPDRDAVAEASSEALRSENPKLAEFYKKRREEGWNVKRLLLAMINTGMGGDGTVVYYVVLEGAIKPRQN</sequence>
<comment type="similarity">
    <text evidence="1">Belongs to the SEN15 family.</text>
</comment>
<dbReference type="AlphaFoldDB" id="A0A168DNA2"/>